<dbReference type="Gene3D" id="1.10.1220.10">
    <property type="entry name" value="Met repressor-like"/>
    <property type="match status" value="1"/>
</dbReference>
<dbReference type="GO" id="GO:0006355">
    <property type="term" value="P:regulation of DNA-templated transcription"/>
    <property type="evidence" value="ECO:0007669"/>
    <property type="project" value="InterPro"/>
</dbReference>
<dbReference type="EMBL" id="LXWF01000043">
    <property type="protein sequence ID" value="ORC15598.1"/>
    <property type="molecule type" value="Genomic_DNA"/>
</dbReference>
<comment type="similarity">
    <text evidence="1">Belongs to the RelB/DinJ antitoxin family.</text>
</comment>
<accession>A0A1Y1RN99</accession>
<dbReference type="OrthoDB" id="9804867at2"/>
<dbReference type="NCBIfam" id="TIGR02384">
    <property type="entry name" value="RelB_DinJ"/>
    <property type="match status" value="1"/>
</dbReference>
<dbReference type="PANTHER" id="PTHR38781">
    <property type="entry name" value="ANTITOXIN DINJ-RELATED"/>
    <property type="match status" value="1"/>
</dbReference>
<dbReference type="Pfam" id="PF04221">
    <property type="entry name" value="RelB"/>
    <property type="match status" value="1"/>
</dbReference>
<sequence length="84" mass="9525">MATSVVNVRLDEQTKRDLEVLCQELGITVSAAFSMFAKKMTREQRIPFEVSIDPFYSEANVSMLRRSVAQVKGGNLTERELIDE</sequence>
<dbReference type="PANTHER" id="PTHR38781:SF1">
    <property type="entry name" value="ANTITOXIN DINJ-RELATED"/>
    <property type="match status" value="1"/>
</dbReference>
<reference evidence="3 4" key="1">
    <citation type="submission" date="2016-05" db="EMBL/GenBank/DDBJ databases">
        <title>Draft genome sequence of a porcine commensal Rothia nasimurium.</title>
        <authorList>
            <person name="Gaiser R.A."/>
            <person name="Van Baarlen P."/>
            <person name="Wells J.M."/>
        </authorList>
    </citation>
    <scope>NUCLEOTIDE SEQUENCE [LARGE SCALE GENOMIC DNA]</scope>
    <source>
        <strain evidence="3 4">PT-32</strain>
    </source>
</reference>
<evidence type="ECO:0000313" key="3">
    <source>
        <dbReference type="EMBL" id="ORC15598.1"/>
    </source>
</evidence>
<evidence type="ECO:0000256" key="1">
    <source>
        <dbReference type="ARBA" id="ARBA00010562"/>
    </source>
</evidence>
<dbReference type="AlphaFoldDB" id="A0A1Y1RN99"/>
<gene>
    <name evidence="3" type="ORF">A7979_07695</name>
</gene>
<dbReference type="InterPro" id="IPR007337">
    <property type="entry name" value="RelB/DinJ"/>
</dbReference>
<dbReference type="GO" id="GO:0006351">
    <property type="term" value="P:DNA-templated transcription"/>
    <property type="evidence" value="ECO:0007669"/>
    <property type="project" value="TreeGrafter"/>
</dbReference>
<dbReference type="RefSeq" id="WP_083093599.1">
    <property type="nucleotide sequence ID" value="NZ_CAKMSC010000002.1"/>
</dbReference>
<evidence type="ECO:0000313" key="4">
    <source>
        <dbReference type="Proteomes" id="UP000192359"/>
    </source>
</evidence>
<protein>
    <submittedName>
        <fullName evidence="3">Damage-inducible protein J</fullName>
    </submittedName>
</protein>
<organism evidence="3 4">
    <name type="scientific">Rothia nasimurium</name>
    <dbReference type="NCBI Taxonomy" id="85336"/>
    <lineage>
        <taxon>Bacteria</taxon>
        <taxon>Bacillati</taxon>
        <taxon>Actinomycetota</taxon>
        <taxon>Actinomycetes</taxon>
        <taxon>Micrococcales</taxon>
        <taxon>Micrococcaceae</taxon>
        <taxon>Rothia</taxon>
    </lineage>
</organism>
<dbReference type="InterPro" id="IPR013321">
    <property type="entry name" value="Arc_rbn_hlx_hlx"/>
</dbReference>
<evidence type="ECO:0000256" key="2">
    <source>
        <dbReference type="ARBA" id="ARBA00022649"/>
    </source>
</evidence>
<name>A0A1Y1RN99_9MICC</name>
<proteinExistence type="inferred from homology"/>
<keyword evidence="4" id="KW-1185">Reference proteome</keyword>
<keyword evidence="2" id="KW-1277">Toxin-antitoxin system</keyword>
<comment type="caution">
    <text evidence="3">The sequence shown here is derived from an EMBL/GenBank/DDBJ whole genome shotgun (WGS) entry which is preliminary data.</text>
</comment>
<dbReference type="Proteomes" id="UP000192359">
    <property type="component" value="Unassembled WGS sequence"/>
</dbReference>